<accession>A0A1I8EPA6</accession>
<keyword evidence="1" id="KW-1133">Transmembrane helix</keyword>
<sequence length="259" mass="30187">MPFKHALQKLYVEIKLQVQENFSCNSSLGLYLIYWLANLFLVNIKFIICISKLLQLSNYLERNLFPLRLLCYTQHELFKVPHGEKIDLSSCLRQFFLSSEQKFNKTKKCLYEEPFRILVSPRISHHLDRINVVRSAPSACDYRNYIRETEILLSSSKKINIFQMNRMKSASLRGKVSRGYPRLFLSLLLWHVPYEMYPKLCYPPFAQGSGLIVTRETAQRTVDGICSFPPFNLDHFSLPMGAVLHGTPAFLHKKALKDF</sequence>
<keyword evidence="1" id="KW-0812">Transmembrane</keyword>
<dbReference type="WBParaSite" id="maker-PairedContig_3725-snap-gene-0.8-mRNA-1">
    <property type="protein sequence ID" value="maker-PairedContig_3725-snap-gene-0.8-mRNA-1"/>
    <property type="gene ID" value="maker-PairedContig_3725-snap-gene-0.8"/>
</dbReference>
<dbReference type="AlphaFoldDB" id="A0A1I8EPA6"/>
<evidence type="ECO:0000313" key="2">
    <source>
        <dbReference type="WBParaSite" id="maker-PairedContig_3725-snap-gene-0.8-mRNA-1"/>
    </source>
</evidence>
<feature type="transmembrane region" description="Helical" evidence="1">
    <location>
        <begin position="32"/>
        <end position="54"/>
    </location>
</feature>
<proteinExistence type="predicted"/>
<dbReference type="STRING" id="6293.A0A1I8EPA6"/>
<protein>
    <submittedName>
        <fullName evidence="2">Hexosyltransferase</fullName>
    </submittedName>
</protein>
<evidence type="ECO:0000256" key="1">
    <source>
        <dbReference type="SAM" id="Phobius"/>
    </source>
</evidence>
<organism evidence="2">
    <name type="scientific">Wuchereria bancrofti</name>
    <dbReference type="NCBI Taxonomy" id="6293"/>
    <lineage>
        <taxon>Eukaryota</taxon>
        <taxon>Metazoa</taxon>
        <taxon>Ecdysozoa</taxon>
        <taxon>Nematoda</taxon>
        <taxon>Chromadorea</taxon>
        <taxon>Rhabditida</taxon>
        <taxon>Spirurina</taxon>
        <taxon>Spiruromorpha</taxon>
        <taxon>Filarioidea</taxon>
        <taxon>Onchocercidae</taxon>
        <taxon>Wuchereria</taxon>
    </lineage>
</organism>
<name>A0A1I8EPA6_WUCBA</name>
<keyword evidence="1" id="KW-0472">Membrane</keyword>
<reference evidence="2" key="1">
    <citation type="submission" date="2016-11" db="UniProtKB">
        <authorList>
            <consortium name="WormBaseParasite"/>
        </authorList>
    </citation>
    <scope>IDENTIFICATION</scope>
    <source>
        <strain evidence="2">pt0022</strain>
    </source>
</reference>